<feature type="binding site" evidence="4">
    <location>
        <position position="33"/>
    </location>
    <ligand>
        <name>substrate</name>
    </ligand>
</feature>
<dbReference type="GO" id="GO:0009396">
    <property type="term" value="P:folic acid-containing compound biosynthetic process"/>
    <property type="evidence" value="ECO:0007669"/>
    <property type="project" value="TreeGrafter"/>
</dbReference>
<organism evidence="6 7">
    <name type="scientific">Desulfonatronum thiosulfatophilum</name>
    <dbReference type="NCBI Taxonomy" id="617002"/>
    <lineage>
        <taxon>Bacteria</taxon>
        <taxon>Pseudomonadati</taxon>
        <taxon>Thermodesulfobacteriota</taxon>
        <taxon>Desulfovibrionia</taxon>
        <taxon>Desulfovibrionales</taxon>
        <taxon>Desulfonatronaceae</taxon>
        <taxon>Desulfonatronum</taxon>
    </lineage>
</organism>
<dbReference type="InterPro" id="IPR002698">
    <property type="entry name" value="FTHF_cligase"/>
</dbReference>
<dbReference type="GO" id="GO:0035999">
    <property type="term" value="P:tetrahydrofolate interconversion"/>
    <property type="evidence" value="ECO:0007669"/>
    <property type="project" value="TreeGrafter"/>
</dbReference>
<keyword evidence="3 4" id="KW-0067">ATP-binding</keyword>
<dbReference type="Proteomes" id="UP000198771">
    <property type="component" value="Unassembled WGS sequence"/>
</dbReference>
<evidence type="ECO:0000256" key="5">
    <source>
        <dbReference type="RuleBase" id="RU361279"/>
    </source>
</evidence>
<reference evidence="6 7" key="1">
    <citation type="submission" date="2016-10" db="EMBL/GenBank/DDBJ databases">
        <authorList>
            <person name="de Groot N.N."/>
        </authorList>
    </citation>
    <scope>NUCLEOTIDE SEQUENCE [LARGE SCALE GENOMIC DNA]</scope>
    <source>
        <strain evidence="6 7">ASO4-2</strain>
    </source>
</reference>
<keyword evidence="7" id="KW-1185">Reference proteome</keyword>
<evidence type="ECO:0000256" key="1">
    <source>
        <dbReference type="ARBA" id="ARBA00010638"/>
    </source>
</evidence>
<dbReference type="EMBL" id="FMXO01000003">
    <property type="protein sequence ID" value="SDB12735.1"/>
    <property type="molecule type" value="Genomic_DNA"/>
</dbReference>
<keyword evidence="6" id="KW-0436">Ligase</keyword>
<dbReference type="STRING" id="617002.SAMN05660653_00619"/>
<gene>
    <name evidence="6" type="ORF">SAMN05660653_00619</name>
</gene>
<dbReference type="InterPro" id="IPR024185">
    <property type="entry name" value="FTHF_cligase-like_sf"/>
</dbReference>
<evidence type="ECO:0000313" key="7">
    <source>
        <dbReference type="Proteomes" id="UP000198771"/>
    </source>
</evidence>
<comment type="catalytic activity">
    <reaction evidence="5">
        <text>(6S)-5-formyl-5,6,7,8-tetrahydrofolate + ATP = (6R)-5,10-methenyltetrahydrofolate + ADP + phosphate</text>
        <dbReference type="Rhea" id="RHEA:10488"/>
        <dbReference type="ChEBI" id="CHEBI:30616"/>
        <dbReference type="ChEBI" id="CHEBI:43474"/>
        <dbReference type="ChEBI" id="CHEBI:57455"/>
        <dbReference type="ChEBI" id="CHEBI:57457"/>
        <dbReference type="ChEBI" id="CHEBI:456216"/>
        <dbReference type="EC" id="6.3.3.2"/>
    </reaction>
</comment>
<dbReference type="Pfam" id="PF01812">
    <property type="entry name" value="5-FTHF_cyc-lig"/>
    <property type="match status" value="1"/>
</dbReference>
<dbReference type="GO" id="GO:0030272">
    <property type="term" value="F:5-formyltetrahydrofolate cyclo-ligase activity"/>
    <property type="evidence" value="ECO:0007669"/>
    <property type="project" value="UniProtKB-EC"/>
</dbReference>
<keyword evidence="5" id="KW-0479">Metal-binding</keyword>
<name>A0A1G6AWI2_9BACT</name>
<feature type="binding site" evidence="4">
    <location>
        <position position="38"/>
    </location>
    <ligand>
        <name>substrate</name>
    </ligand>
</feature>
<evidence type="ECO:0000256" key="3">
    <source>
        <dbReference type="ARBA" id="ARBA00022840"/>
    </source>
</evidence>
<dbReference type="PANTHER" id="PTHR23407">
    <property type="entry name" value="ATPASE INHIBITOR/5-FORMYLTETRAHYDROFOLATE CYCLO-LIGASE"/>
    <property type="match status" value="1"/>
</dbReference>
<evidence type="ECO:0000256" key="4">
    <source>
        <dbReference type="PIRSR" id="PIRSR006806-1"/>
    </source>
</evidence>
<evidence type="ECO:0000313" key="6">
    <source>
        <dbReference type="EMBL" id="SDB12735.1"/>
    </source>
</evidence>
<keyword evidence="5" id="KW-0460">Magnesium</keyword>
<dbReference type="SUPFAM" id="SSF100950">
    <property type="entry name" value="NagB/RpiA/CoA transferase-like"/>
    <property type="match status" value="1"/>
</dbReference>
<sequence>MQVDDALRRSHAVQERVRELPGWEAMRTVLVYLPFQNEVDTWDLIHELWGRGVQTLAPCCRPDCPGEMDLYRFRALEDLRPGSYTIPEPDPSRCTMVDPRECEGILIPGVGFDRRGFRLGFGGGYYDRLLALTGAEVRTIGLAYKFQILDDLPLEPHDQSVQVICTDTETIWAPT</sequence>
<dbReference type="PANTHER" id="PTHR23407:SF1">
    <property type="entry name" value="5-FORMYLTETRAHYDROFOLATE CYCLO-LIGASE"/>
    <property type="match status" value="1"/>
</dbReference>
<dbReference type="PIRSF" id="PIRSF006806">
    <property type="entry name" value="FTHF_cligase"/>
    <property type="match status" value="1"/>
</dbReference>
<keyword evidence="2 4" id="KW-0547">Nucleotide-binding</keyword>
<protein>
    <recommendedName>
        <fullName evidence="5">5-formyltetrahydrofolate cyclo-ligase</fullName>
        <ecNumber evidence="5">6.3.3.2</ecNumber>
    </recommendedName>
</protein>
<dbReference type="EC" id="6.3.3.2" evidence="5"/>
<proteinExistence type="inferred from homology"/>
<comment type="similarity">
    <text evidence="1 5">Belongs to the 5-formyltetrahydrofolate cyclo-ligase family.</text>
</comment>
<dbReference type="AlphaFoldDB" id="A0A1G6AWI2"/>
<dbReference type="NCBIfam" id="TIGR02727">
    <property type="entry name" value="MTHFS_bact"/>
    <property type="match status" value="1"/>
</dbReference>
<dbReference type="InterPro" id="IPR037171">
    <property type="entry name" value="NagB/RpiA_transferase-like"/>
</dbReference>
<feature type="binding site" evidence="4">
    <location>
        <begin position="118"/>
        <end position="126"/>
    </location>
    <ligand>
        <name>ATP</name>
        <dbReference type="ChEBI" id="CHEBI:30616"/>
    </ligand>
</feature>
<dbReference type="GO" id="GO:0046872">
    <property type="term" value="F:metal ion binding"/>
    <property type="evidence" value="ECO:0007669"/>
    <property type="project" value="UniProtKB-KW"/>
</dbReference>
<accession>A0A1G6AWI2</accession>
<dbReference type="GO" id="GO:0005524">
    <property type="term" value="F:ATP binding"/>
    <property type="evidence" value="ECO:0007669"/>
    <property type="project" value="UniProtKB-KW"/>
</dbReference>
<dbReference type="Gene3D" id="3.40.50.10420">
    <property type="entry name" value="NagB/RpiA/CoA transferase-like"/>
    <property type="match status" value="1"/>
</dbReference>
<comment type="cofactor">
    <cofactor evidence="5">
        <name>Mg(2+)</name>
        <dbReference type="ChEBI" id="CHEBI:18420"/>
    </cofactor>
</comment>
<evidence type="ECO:0000256" key="2">
    <source>
        <dbReference type="ARBA" id="ARBA00022741"/>
    </source>
</evidence>